<reference evidence="2" key="1">
    <citation type="submission" date="2023-01" db="EMBL/GenBank/DDBJ databases">
        <title>Genome assembly of the deep-sea coral Lophelia pertusa.</title>
        <authorList>
            <person name="Herrera S."/>
            <person name="Cordes E."/>
        </authorList>
    </citation>
    <scope>NUCLEOTIDE SEQUENCE</scope>
    <source>
        <strain evidence="2">USNM1676648</strain>
        <tissue evidence="2">Polyp</tissue>
    </source>
</reference>
<evidence type="ECO:0000313" key="2">
    <source>
        <dbReference type="EMBL" id="KAJ7377151.1"/>
    </source>
</evidence>
<dbReference type="Proteomes" id="UP001163046">
    <property type="component" value="Unassembled WGS sequence"/>
</dbReference>
<gene>
    <name evidence="2" type="ORF">OS493_030749</name>
</gene>
<proteinExistence type="predicted"/>
<protein>
    <submittedName>
        <fullName evidence="2">Uncharacterized protein</fullName>
    </submittedName>
</protein>
<sequence length="224" mass="23587">MSGGRLPPSNAFSVGQRQPYLNHGGVNHFPSSPNHGAFVQPEKKGVGQEVQHTPVINNQVQSVSQEMNPSMRGHQGHYPGQWPSSMPPGQNQYRTNHPVVNNAASQPMNNALAPSPTSTPPRRSPVNPQTGQVGTPPFSHPPASNAIANGPVTGVRPPVGSVPAHPRMGQSAPNLNAPTHGQSTPSSSGATLANGPSSMYNAQQQAQVVMFITGRLKLVLRLLL</sequence>
<feature type="compositionally biased region" description="Polar residues" evidence="1">
    <location>
        <begin position="171"/>
        <end position="196"/>
    </location>
</feature>
<feature type="region of interest" description="Disordered" evidence="1">
    <location>
        <begin position="65"/>
        <end position="196"/>
    </location>
</feature>
<feature type="compositionally biased region" description="Polar residues" evidence="1">
    <location>
        <begin position="82"/>
        <end position="109"/>
    </location>
</feature>
<dbReference type="EMBL" id="MU826383">
    <property type="protein sequence ID" value="KAJ7377151.1"/>
    <property type="molecule type" value="Genomic_DNA"/>
</dbReference>
<dbReference type="AlphaFoldDB" id="A0A9W9Z905"/>
<evidence type="ECO:0000313" key="3">
    <source>
        <dbReference type="Proteomes" id="UP001163046"/>
    </source>
</evidence>
<evidence type="ECO:0000256" key="1">
    <source>
        <dbReference type="SAM" id="MobiDB-lite"/>
    </source>
</evidence>
<accession>A0A9W9Z905</accession>
<keyword evidence="3" id="KW-1185">Reference proteome</keyword>
<dbReference type="OrthoDB" id="49016at2759"/>
<name>A0A9W9Z905_9CNID</name>
<organism evidence="2 3">
    <name type="scientific">Desmophyllum pertusum</name>
    <dbReference type="NCBI Taxonomy" id="174260"/>
    <lineage>
        <taxon>Eukaryota</taxon>
        <taxon>Metazoa</taxon>
        <taxon>Cnidaria</taxon>
        <taxon>Anthozoa</taxon>
        <taxon>Hexacorallia</taxon>
        <taxon>Scleractinia</taxon>
        <taxon>Caryophylliina</taxon>
        <taxon>Caryophylliidae</taxon>
        <taxon>Desmophyllum</taxon>
    </lineage>
</organism>
<comment type="caution">
    <text evidence="2">The sequence shown here is derived from an EMBL/GenBank/DDBJ whole genome shotgun (WGS) entry which is preliminary data.</text>
</comment>
<feature type="region of interest" description="Disordered" evidence="1">
    <location>
        <begin position="1"/>
        <end position="38"/>
    </location>
</feature>